<dbReference type="RefSeq" id="WP_379659737.1">
    <property type="nucleotide sequence ID" value="NZ_JBHUCP010000007.1"/>
</dbReference>
<proteinExistence type="predicted"/>
<evidence type="ECO:0000313" key="2">
    <source>
        <dbReference type="EMBL" id="MFD1530004.1"/>
    </source>
</evidence>
<feature type="compositionally biased region" description="Basic and acidic residues" evidence="1">
    <location>
        <begin position="74"/>
        <end position="84"/>
    </location>
</feature>
<protein>
    <submittedName>
        <fullName evidence="2">Uncharacterized protein</fullName>
    </submittedName>
</protein>
<reference evidence="3" key="1">
    <citation type="journal article" date="2019" name="Int. J. Syst. Evol. Microbiol.">
        <title>The Global Catalogue of Microorganisms (GCM) 10K type strain sequencing project: providing services to taxonomists for standard genome sequencing and annotation.</title>
        <authorList>
            <consortium name="The Broad Institute Genomics Platform"/>
            <consortium name="The Broad Institute Genome Sequencing Center for Infectious Disease"/>
            <person name="Wu L."/>
            <person name="Ma J."/>
        </authorList>
    </citation>
    <scope>NUCLEOTIDE SEQUENCE [LARGE SCALE GENOMIC DNA]</scope>
    <source>
        <strain evidence="3">JCM 12165</strain>
    </source>
</reference>
<comment type="caution">
    <text evidence="2">The sequence shown here is derived from an EMBL/GenBank/DDBJ whole genome shotgun (WGS) entry which is preliminary data.</text>
</comment>
<dbReference type="Proteomes" id="UP001597145">
    <property type="component" value="Unassembled WGS sequence"/>
</dbReference>
<feature type="compositionally biased region" description="Basic and acidic residues" evidence="1">
    <location>
        <begin position="178"/>
        <end position="205"/>
    </location>
</feature>
<accession>A0ABW4FH99</accession>
<dbReference type="EMBL" id="JBHUCP010000007">
    <property type="protein sequence ID" value="MFD1530004.1"/>
    <property type="molecule type" value="Genomic_DNA"/>
</dbReference>
<name>A0ABW4FH99_9PSEU</name>
<sequence length="372" mass="39357">RVAPTGAYPPEQQAEPGSESSSPSWRTGAHPVEPGVAGTGRRHLAGPLGQPTRSNPLQPAGAETSGWLPGVEATGRRRAQEPAAERSPLAEPASAADERHPLAPPSEATGSRSAVEPAADFGGEQTGRARLGDSAFQSTGWFPVASTDAPAEPGGRRRRREPDAADTAAWQPLSAAERLSEATGRRRLADADSTDTGRRRLREPEDTGTGSWRRDALAEPMVESTGRRHRTEPSAASSRAESVTAPPEPRSSRPQAAKPAPQGSRRTLGAEYLIDTGEQAVWTGGARRYAPEPEPPTEPFTPEPEPSRAPPAGDGLPGDGPSGDELSAEARRRGRHYVPEDSESVTATVPLRALIGDLDPERPSGRHRRPAR</sequence>
<evidence type="ECO:0000256" key="1">
    <source>
        <dbReference type="SAM" id="MobiDB-lite"/>
    </source>
</evidence>
<keyword evidence="3" id="KW-1185">Reference proteome</keyword>
<organism evidence="2 3">
    <name type="scientific">Pseudonocardia aurantiaca</name>
    <dbReference type="NCBI Taxonomy" id="75290"/>
    <lineage>
        <taxon>Bacteria</taxon>
        <taxon>Bacillati</taxon>
        <taxon>Actinomycetota</taxon>
        <taxon>Actinomycetes</taxon>
        <taxon>Pseudonocardiales</taxon>
        <taxon>Pseudonocardiaceae</taxon>
        <taxon>Pseudonocardia</taxon>
    </lineage>
</organism>
<evidence type="ECO:0000313" key="3">
    <source>
        <dbReference type="Proteomes" id="UP001597145"/>
    </source>
</evidence>
<feature type="region of interest" description="Disordered" evidence="1">
    <location>
        <begin position="1"/>
        <end position="372"/>
    </location>
</feature>
<gene>
    <name evidence="2" type="ORF">ACFSCY_11175</name>
</gene>
<feature type="compositionally biased region" description="Pro residues" evidence="1">
    <location>
        <begin position="292"/>
        <end position="309"/>
    </location>
</feature>
<feature type="non-terminal residue" evidence="2">
    <location>
        <position position="1"/>
    </location>
</feature>